<name>A0A0R3SBR2_HYMDI</name>
<dbReference type="Pfam" id="PF10178">
    <property type="entry name" value="PAC3"/>
    <property type="match status" value="1"/>
</dbReference>
<dbReference type="Proteomes" id="UP000274504">
    <property type="component" value="Unassembled WGS sequence"/>
</dbReference>
<dbReference type="InterPro" id="IPR053720">
    <property type="entry name" value="Psm_Assembly_Chaperone"/>
</dbReference>
<gene>
    <name evidence="1" type="ORF">HDID_LOCUS1943</name>
</gene>
<accession>A0A0R3SBR2</accession>
<dbReference type="Gene3D" id="3.30.230.90">
    <property type="match status" value="1"/>
</dbReference>
<dbReference type="EMBL" id="UYSG01000417">
    <property type="protein sequence ID" value="VDL19404.1"/>
    <property type="molecule type" value="Genomic_DNA"/>
</dbReference>
<dbReference type="GO" id="GO:0043248">
    <property type="term" value="P:proteasome assembly"/>
    <property type="evidence" value="ECO:0007669"/>
    <property type="project" value="InterPro"/>
</dbReference>
<dbReference type="InterPro" id="IPR018788">
    <property type="entry name" value="Proteasome_assmbl_chp_3"/>
</dbReference>
<dbReference type="AlphaFoldDB" id="A0A0R3SBR2"/>
<proteinExistence type="predicted"/>
<dbReference type="OrthoDB" id="5839at2759"/>
<sequence length="124" mass="13521">MEFPRIDKNSISLLDSSLKVDVVKMEFSNLIFVIISSNGKLGDMVLYEEQTTDAPGFSLSKKSSTYESRTILGCDRDGSHLLAKKIATDLKTNKKVLVSSTLAKPISYSDATEICKALTAPDAI</sequence>
<reference evidence="3" key="1">
    <citation type="submission" date="2017-02" db="UniProtKB">
        <authorList>
            <consortium name="WormBaseParasite"/>
        </authorList>
    </citation>
    <scope>IDENTIFICATION</scope>
</reference>
<evidence type="ECO:0000313" key="2">
    <source>
        <dbReference type="Proteomes" id="UP000274504"/>
    </source>
</evidence>
<protein>
    <submittedName>
        <fullName evidence="3">Proteasome assembly chaperone 3</fullName>
    </submittedName>
</protein>
<evidence type="ECO:0000313" key="1">
    <source>
        <dbReference type="EMBL" id="VDL19404.1"/>
    </source>
</evidence>
<organism evidence="3">
    <name type="scientific">Hymenolepis diminuta</name>
    <name type="common">Rat tapeworm</name>
    <dbReference type="NCBI Taxonomy" id="6216"/>
    <lineage>
        <taxon>Eukaryota</taxon>
        <taxon>Metazoa</taxon>
        <taxon>Spiralia</taxon>
        <taxon>Lophotrochozoa</taxon>
        <taxon>Platyhelminthes</taxon>
        <taxon>Cestoda</taxon>
        <taxon>Eucestoda</taxon>
        <taxon>Cyclophyllidea</taxon>
        <taxon>Hymenolepididae</taxon>
        <taxon>Hymenolepis</taxon>
    </lineage>
</organism>
<dbReference type="WBParaSite" id="HDID_0000194201-mRNA-1">
    <property type="protein sequence ID" value="HDID_0000194201-mRNA-1"/>
    <property type="gene ID" value="HDID_0000194201"/>
</dbReference>
<reference evidence="1 2" key="2">
    <citation type="submission" date="2018-11" db="EMBL/GenBank/DDBJ databases">
        <authorList>
            <consortium name="Pathogen Informatics"/>
        </authorList>
    </citation>
    <scope>NUCLEOTIDE SEQUENCE [LARGE SCALE GENOMIC DNA]</scope>
</reference>
<evidence type="ECO:0000313" key="3">
    <source>
        <dbReference type="WBParaSite" id="HDID_0000194201-mRNA-1"/>
    </source>
</evidence>